<evidence type="ECO:0000256" key="7">
    <source>
        <dbReference type="ARBA" id="ARBA00022801"/>
    </source>
</evidence>
<evidence type="ECO:0000256" key="10">
    <source>
        <dbReference type="ARBA" id="ARBA00022840"/>
    </source>
</evidence>
<dbReference type="Pfam" id="PF00570">
    <property type="entry name" value="HRDC"/>
    <property type="match status" value="2"/>
</dbReference>
<dbReference type="InterPro" id="IPR014001">
    <property type="entry name" value="Helicase_ATP-bd"/>
</dbReference>
<dbReference type="Pfam" id="PF00270">
    <property type="entry name" value="DEAD"/>
    <property type="match status" value="1"/>
</dbReference>
<name>A0ABW8S4H6_9CLOT</name>
<accession>A0ABW8S4H6</accession>
<comment type="cofactor">
    <cofactor evidence="1">
        <name>Mg(2+)</name>
        <dbReference type="ChEBI" id="CHEBI:18420"/>
    </cofactor>
</comment>
<dbReference type="Proteomes" id="UP001623600">
    <property type="component" value="Unassembled WGS sequence"/>
</dbReference>
<dbReference type="RefSeq" id="WP_406761322.1">
    <property type="nucleotide sequence ID" value="NZ_JBJIAB010000013.1"/>
</dbReference>
<comment type="similarity">
    <text evidence="3">Belongs to the helicase family. RecQ subfamily.</text>
</comment>
<dbReference type="NCBIfam" id="TIGR00614">
    <property type="entry name" value="recQ_fam"/>
    <property type="match status" value="1"/>
</dbReference>
<dbReference type="EMBL" id="JBJIAB010000013">
    <property type="protein sequence ID" value="MFL0165778.1"/>
    <property type="molecule type" value="Genomic_DNA"/>
</dbReference>
<dbReference type="InterPro" id="IPR004589">
    <property type="entry name" value="DNA_helicase_ATP-dep_RecQ"/>
</dbReference>
<evidence type="ECO:0000256" key="1">
    <source>
        <dbReference type="ARBA" id="ARBA00001946"/>
    </source>
</evidence>
<evidence type="ECO:0000256" key="13">
    <source>
        <dbReference type="ARBA" id="ARBA00023204"/>
    </source>
</evidence>
<comment type="catalytic activity">
    <reaction evidence="15">
        <text>Couples ATP hydrolysis with the unwinding of duplex DNA by translocating in the 3'-5' direction.</text>
        <dbReference type="EC" id="5.6.2.4"/>
    </reaction>
</comment>
<dbReference type="SMART" id="SM00341">
    <property type="entry name" value="HRDC"/>
    <property type="match status" value="2"/>
</dbReference>
<organism evidence="20 21">
    <name type="scientific">Candidatus Clostridium helianthi</name>
    <dbReference type="NCBI Taxonomy" id="3381660"/>
    <lineage>
        <taxon>Bacteria</taxon>
        <taxon>Bacillati</taxon>
        <taxon>Bacillota</taxon>
        <taxon>Clostridia</taxon>
        <taxon>Eubacteriales</taxon>
        <taxon>Clostridiaceae</taxon>
        <taxon>Clostridium</taxon>
    </lineage>
</organism>
<proteinExistence type="inferred from homology"/>
<comment type="caution">
    <text evidence="20">The sequence shown here is derived from an EMBL/GenBank/DDBJ whole genome shotgun (WGS) entry which is preliminary data.</text>
</comment>
<feature type="domain" description="HRDC" evidence="17">
    <location>
        <begin position="513"/>
        <end position="593"/>
    </location>
</feature>
<evidence type="ECO:0000256" key="11">
    <source>
        <dbReference type="ARBA" id="ARBA00023125"/>
    </source>
</evidence>
<evidence type="ECO:0000256" key="8">
    <source>
        <dbReference type="ARBA" id="ARBA00022806"/>
    </source>
</evidence>
<evidence type="ECO:0000256" key="15">
    <source>
        <dbReference type="ARBA" id="ARBA00034617"/>
    </source>
</evidence>
<evidence type="ECO:0000256" key="3">
    <source>
        <dbReference type="ARBA" id="ARBA00005446"/>
    </source>
</evidence>
<keyword evidence="12" id="KW-0233">DNA recombination</keyword>
<dbReference type="PROSITE" id="PS51194">
    <property type="entry name" value="HELICASE_CTER"/>
    <property type="match status" value="1"/>
</dbReference>
<dbReference type="InterPro" id="IPR011545">
    <property type="entry name" value="DEAD/DEAH_box_helicase_dom"/>
</dbReference>
<keyword evidence="6" id="KW-0227">DNA damage</keyword>
<dbReference type="InterPro" id="IPR036388">
    <property type="entry name" value="WH-like_DNA-bd_sf"/>
</dbReference>
<dbReference type="InterPro" id="IPR027417">
    <property type="entry name" value="P-loop_NTPase"/>
</dbReference>
<keyword evidence="13" id="KW-0234">DNA repair</keyword>
<dbReference type="Gene3D" id="1.10.150.80">
    <property type="entry name" value="HRDC domain"/>
    <property type="match status" value="2"/>
</dbReference>
<reference evidence="20 21" key="1">
    <citation type="submission" date="2024-11" db="EMBL/GenBank/DDBJ databases">
        <authorList>
            <person name="Heng Y.C."/>
            <person name="Lim A.C.H."/>
            <person name="Lee J.K.Y."/>
            <person name="Kittelmann S."/>
        </authorList>
    </citation>
    <scope>NUCLEOTIDE SEQUENCE [LARGE SCALE GENOMIC DNA]</scope>
    <source>
        <strain evidence="20 21">WILCCON 0112</strain>
    </source>
</reference>
<sequence length="816" mass="94630">MDNVALNYLEKYYGYKSFRKGQEDIISKIINGEDVLAIMPTGGGKSICYQIPALMLEGITIVISPLISLMKDQVDTLKDMGIKGALINSTLSAIEEKEVINNLENSEIKILYIAPERLESFEFLSFISKCNISQIAIDEAHCISQWGHDFRGSYRKISHFISLLQKRPIITAFTATASQEVREDIINLLKLNNPKVFITGFDRENLSISVIKSGNKKEYLYKYIENNKEVSGIIYAATRKEVNNLYESLQAKGYNVTCYHAGLSESTRKENQENFIYDRADIMIATNAFGMGIDKPNIRYVVHYNMPRNIESYYQEIGRAGRDGEKSECVLLFSPQDVQVQKYLIENSIEDVERKNNQYRKLQQMMDFVYSNYCYRKYVLEYFGETYNGQCDNCSNCLSEGEFVDKTIEAQKVLSCIYRMKVKFGIGMLVDVLRGSKNKKVIQFHFNELSTYGLMKEYSAEDLKNFINTLISHGYINMVEGTYPVLSLNDRSRRVLTSQEKVQLKEFRVEKKASEDNELFEILRNLRQELAKENNVPPYIIFGDVTLKEMAVNYPISKYEMLKVSGVGEVKYNKYGKVFEDVIRNFVEEHEIVIPDHDEGLLGEQKSINKDEEYRLEVKTDLELYERLDNARKEFAKKERALPQAILTMNTLKEISGRYPISLDELKDITGMGPKKISSYGEKIINIVTEYLSENDREVEWIERKRRKVIIDGETRENDQISIDMLKQNINIHEVSQKLEVSISTILGYVTEYIKEFGENIFHVNLEEFYNKEDEKLIIDVCQEHGYDKINVLKKELPSHIKYESIRAVILKKYYL</sequence>
<evidence type="ECO:0000256" key="14">
    <source>
        <dbReference type="ARBA" id="ARBA00023235"/>
    </source>
</evidence>
<keyword evidence="14" id="KW-0413">Isomerase</keyword>
<evidence type="ECO:0000256" key="4">
    <source>
        <dbReference type="ARBA" id="ARBA00022723"/>
    </source>
</evidence>
<evidence type="ECO:0000256" key="6">
    <source>
        <dbReference type="ARBA" id="ARBA00022763"/>
    </source>
</evidence>
<keyword evidence="4" id="KW-0479">Metal-binding</keyword>
<evidence type="ECO:0000259" key="17">
    <source>
        <dbReference type="PROSITE" id="PS50967"/>
    </source>
</evidence>
<dbReference type="InterPro" id="IPR029491">
    <property type="entry name" value="Helicase_HTH"/>
</dbReference>
<dbReference type="Pfam" id="PF14493">
    <property type="entry name" value="HTH_40"/>
    <property type="match status" value="1"/>
</dbReference>
<keyword evidence="11" id="KW-0238">DNA-binding</keyword>
<evidence type="ECO:0000313" key="20">
    <source>
        <dbReference type="EMBL" id="MFL0165778.1"/>
    </source>
</evidence>
<dbReference type="Pfam" id="PF00271">
    <property type="entry name" value="Helicase_C"/>
    <property type="match status" value="1"/>
</dbReference>
<evidence type="ECO:0000256" key="5">
    <source>
        <dbReference type="ARBA" id="ARBA00022741"/>
    </source>
</evidence>
<dbReference type="SMART" id="SM00487">
    <property type="entry name" value="DEXDc"/>
    <property type="match status" value="1"/>
</dbReference>
<evidence type="ECO:0000259" key="19">
    <source>
        <dbReference type="PROSITE" id="PS51194"/>
    </source>
</evidence>
<feature type="domain" description="Helicase C-terminal" evidence="19">
    <location>
        <begin position="216"/>
        <end position="363"/>
    </location>
</feature>
<comment type="cofactor">
    <cofactor evidence="2">
        <name>Zn(2+)</name>
        <dbReference type="ChEBI" id="CHEBI:29105"/>
    </cofactor>
</comment>
<dbReference type="PANTHER" id="PTHR13710:SF105">
    <property type="entry name" value="ATP-DEPENDENT DNA HELICASE Q1"/>
    <property type="match status" value="1"/>
</dbReference>
<dbReference type="InterPro" id="IPR006293">
    <property type="entry name" value="DNA_helicase_ATP-dep_RecQ_bac"/>
</dbReference>
<dbReference type="PANTHER" id="PTHR13710">
    <property type="entry name" value="DNA HELICASE RECQ FAMILY MEMBER"/>
    <property type="match status" value="1"/>
</dbReference>
<keyword evidence="10" id="KW-0067">ATP-binding</keyword>
<gene>
    <name evidence="20" type="primary">recQ</name>
    <name evidence="20" type="ORF">ACJDTP_11925</name>
</gene>
<dbReference type="PROSITE" id="PS50967">
    <property type="entry name" value="HRDC"/>
    <property type="match status" value="2"/>
</dbReference>
<evidence type="ECO:0000313" key="21">
    <source>
        <dbReference type="Proteomes" id="UP001623600"/>
    </source>
</evidence>
<dbReference type="SUPFAM" id="SSF46785">
    <property type="entry name" value="Winged helix' DNA-binding domain"/>
    <property type="match status" value="1"/>
</dbReference>
<dbReference type="SMART" id="SM00956">
    <property type="entry name" value="RQC"/>
    <property type="match status" value="1"/>
</dbReference>
<dbReference type="SUPFAM" id="SSF47819">
    <property type="entry name" value="HRDC-like"/>
    <property type="match status" value="2"/>
</dbReference>
<dbReference type="InterPro" id="IPR036390">
    <property type="entry name" value="WH_DNA-bd_sf"/>
</dbReference>
<dbReference type="InterPro" id="IPR010997">
    <property type="entry name" value="HRDC-like_sf"/>
</dbReference>
<dbReference type="InterPro" id="IPR032284">
    <property type="entry name" value="RecQ_Zn-bd"/>
</dbReference>
<evidence type="ECO:0000259" key="18">
    <source>
        <dbReference type="PROSITE" id="PS51192"/>
    </source>
</evidence>
<evidence type="ECO:0000256" key="12">
    <source>
        <dbReference type="ARBA" id="ARBA00023172"/>
    </source>
</evidence>
<dbReference type="SUPFAM" id="SSF52540">
    <property type="entry name" value="P-loop containing nucleoside triphosphate hydrolases"/>
    <property type="match status" value="1"/>
</dbReference>
<dbReference type="InterPro" id="IPR044876">
    <property type="entry name" value="HRDC_dom_sf"/>
</dbReference>
<dbReference type="InterPro" id="IPR001650">
    <property type="entry name" value="Helicase_C-like"/>
</dbReference>
<dbReference type="Pfam" id="PF16124">
    <property type="entry name" value="RecQ_Zn_bind"/>
    <property type="match status" value="1"/>
</dbReference>
<dbReference type="EC" id="5.6.2.4" evidence="16"/>
<evidence type="ECO:0000256" key="2">
    <source>
        <dbReference type="ARBA" id="ARBA00001947"/>
    </source>
</evidence>
<evidence type="ECO:0000256" key="9">
    <source>
        <dbReference type="ARBA" id="ARBA00022833"/>
    </source>
</evidence>
<evidence type="ECO:0000256" key="16">
    <source>
        <dbReference type="NCBIfam" id="TIGR01389"/>
    </source>
</evidence>
<dbReference type="PROSITE" id="PS51192">
    <property type="entry name" value="HELICASE_ATP_BIND_1"/>
    <property type="match status" value="1"/>
</dbReference>
<dbReference type="InterPro" id="IPR018982">
    <property type="entry name" value="RQC_domain"/>
</dbReference>
<keyword evidence="9" id="KW-0862">Zinc</keyword>
<dbReference type="Gene3D" id="3.40.50.300">
    <property type="entry name" value="P-loop containing nucleotide triphosphate hydrolases"/>
    <property type="match status" value="2"/>
</dbReference>
<keyword evidence="21" id="KW-1185">Reference proteome</keyword>
<dbReference type="CDD" id="cd17920">
    <property type="entry name" value="DEXHc_RecQ"/>
    <property type="match status" value="1"/>
</dbReference>
<dbReference type="SMART" id="SM00490">
    <property type="entry name" value="HELICc"/>
    <property type="match status" value="1"/>
</dbReference>
<dbReference type="Gene3D" id="1.10.10.10">
    <property type="entry name" value="Winged helix-like DNA-binding domain superfamily/Winged helix DNA-binding domain"/>
    <property type="match status" value="1"/>
</dbReference>
<dbReference type="NCBIfam" id="TIGR01389">
    <property type="entry name" value="recQ"/>
    <property type="match status" value="1"/>
</dbReference>
<feature type="domain" description="HRDC" evidence="17">
    <location>
        <begin position="618"/>
        <end position="698"/>
    </location>
</feature>
<keyword evidence="7" id="KW-0378">Hydrolase</keyword>
<dbReference type="InterPro" id="IPR002121">
    <property type="entry name" value="HRDC_dom"/>
</dbReference>
<feature type="domain" description="Helicase ATP-binding" evidence="18">
    <location>
        <begin position="26"/>
        <end position="195"/>
    </location>
</feature>
<protein>
    <recommendedName>
        <fullName evidence="16">DNA helicase RecQ</fullName>
        <ecNumber evidence="16">5.6.2.4</ecNumber>
    </recommendedName>
</protein>
<keyword evidence="5" id="KW-0547">Nucleotide-binding</keyword>
<keyword evidence="8 20" id="KW-0347">Helicase</keyword>
<dbReference type="GO" id="GO:0004386">
    <property type="term" value="F:helicase activity"/>
    <property type="evidence" value="ECO:0007669"/>
    <property type="project" value="UniProtKB-KW"/>
</dbReference>
<dbReference type="Pfam" id="PF09382">
    <property type="entry name" value="RQC"/>
    <property type="match status" value="1"/>
</dbReference>